<dbReference type="SUPFAM" id="SSF52540">
    <property type="entry name" value="P-loop containing nucleoside triphosphate hydrolases"/>
    <property type="match status" value="1"/>
</dbReference>
<evidence type="ECO:0000313" key="4">
    <source>
        <dbReference type="EMBL" id="MCA9756828.1"/>
    </source>
</evidence>
<dbReference type="InterPro" id="IPR027417">
    <property type="entry name" value="P-loop_NTPase"/>
</dbReference>
<keyword evidence="3" id="KW-1133">Transmembrane helix</keyword>
<keyword evidence="3" id="KW-0472">Membrane</keyword>
<evidence type="ECO:0000256" key="2">
    <source>
        <dbReference type="ARBA" id="ARBA00022840"/>
    </source>
</evidence>
<dbReference type="Proteomes" id="UP000739538">
    <property type="component" value="Unassembled WGS sequence"/>
</dbReference>
<dbReference type="InterPro" id="IPR033756">
    <property type="entry name" value="YlxH/NBP35"/>
</dbReference>
<comment type="caution">
    <text evidence="4">The sequence shown here is derived from an EMBL/GenBank/DDBJ whole genome shotgun (WGS) entry which is preliminary data.</text>
</comment>
<sequence length="69" mass="7168">MESLGVGQQEGVIGELSKVTWAVGGGKGGVGKSLVAISLAYWLGRLKRRAILMDGDLGGANLHTMLGMR</sequence>
<proteinExistence type="predicted"/>
<reference evidence="4" key="1">
    <citation type="submission" date="2020-04" db="EMBL/GenBank/DDBJ databases">
        <authorList>
            <person name="Zhang T."/>
        </authorList>
    </citation>
    <scope>NUCLEOTIDE SEQUENCE</scope>
    <source>
        <strain evidence="4">HKST-UBA02</strain>
    </source>
</reference>
<keyword evidence="2" id="KW-0067">ATP-binding</keyword>
<feature type="transmembrane region" description="Helical" evidence="3">
    <location>
        <begin position="20"/>
        <end position="43"/>
    </location>
</feature>
<dbReference type="EMBL" id="JAGQHS010000069">
    <property type="protein sequence ID" value="MCA9756828.1"/>
    <property type="molecule type" value="Genomic_DNA"/>
</dbReference>
<protein>
    <submittedName>
        <fullName evidence="4">P-loop NTPase</fullName>
    </submittedName>
</protein>
<dbReference type="Gene3D" id="3.40.50.300">
    <property type="entry name" value="P-loop containing nucleotide triphosphate hydrolases"/>
    <property type="match status" value="1"/>
</dbReference>
<dbReference type="GO" id="GO:0005524">
    <property type="term" value="F:ATP binding"/>
    <property type="evidence" value="ECO:0007669"/>
    <property type="project" value="UniProtKB-KW"/>
</dbReference>
<gene>
    <name evidence="4" type="ORF">KDA27_13575</name>
</gene>
<dbReference type="AlphaFoldDB" id="A0A956NFD7"/>
<organism evidence="4 5">
    <name type="scientific">Eiseniibacteriota bacterium</name>
    <dbReference type="NCBI Taxonomy" id="2212470"/>
    <lineage>
        <taxon>Bacteria</taxon>
        <taxon>Candidatus Eiseniibacteriota</taxon>
    </lineage>
</organism>
<keyword evidence="3" id="KW-0812">Transmembrane</keyword>
<accession>A0A956NFD7</accession>
<name>A0A956NFD7_UNCEI</name>
<evidence type="ECO:0000256" key="1">
    <source>
        <dbReference type="ARBA" id="ARBA00022741"/>
    </source>
</evidence>
<dbReference type="Pfam" id="PF10609">
    <property type="entry name" value="ParA"/>
    <property type="match status" value="1"/>
</dbReference>
<evidence type="ECO:0000256" key="3">
    <source>
        <dbReference type="SAM" id="Phobius"/>
    </source>
</evidence>
<evidence type="ECO:0000313" key="5">
    <source>
        <dbReference type="Proteomes" id="UP000739538"/>
    </source>
</evidence>
<feature type="non-terminal residue" evidence="4">
    <location>
        <position position="69"/>
    </location>
</feature>
<reference evidence="4" key="2">
    <citation type="journal article" date="2021" name="Microbiome">
        <title>Successional dynamics and alternative stable states in a saline activated sludge microbial community over 9 years.</title>
        <authorList>
            <person name="Wang Y."/>
            <person name="Ye J."/>
            <person name="Ju F."/>
            <person name="Liu L."/>
            <person name="Boyd J.A."/>
            <person name="Deng Y."/>
            <person name="Parks D.H."/>
            <person name="Jiang X."/>
            <person name="Yin X."/>
            <person name="Woodcroft B.J."/>
            <person name="Tyson G.W."/>
            <person name="Hugenholtz P."/>
            <person name="Polz M.F."/>
            <person name="Zhang T."/>
        </authorList>
    </citation>
    <scope>NUCLEOTIDE SEQUENCE</scope>
    <source>
        <strain evidence="4">HKST-UBA02</strain>
    </source>
</reference>
<keyword evidence="1" id="KW-0547">Nucleotide-binding</keyword>